<evidence type="ECO:0000256" key="10">
    <source>
        <dbReference type="RuleBase" id="RU000461"/>
    </source>
</evidence>
<feature type="binding site" description="axial binding residue" evidence="9">
    <location>
        <position position="429"/>
    </location>
    <ligand>
        <name>heme</name>
        <dbReference type="ChEBI" id="CHEBI:30413"/>
    </ligand>
    <ligandPart>
        <name>Fe</name>
        <dbReference type="ChEBI" id="CHEBI:18248"/>
    </ligandPart>
</feature>
<dbReference type="GO" id="GO:0020037">
    <property type="term" value="F:heme binding"/>
    <property type="evidence" value="ECO:0007669"/>
    <property type="project" value="InterPro"/>
</dbReference>
<evidence type="ECO:0000256" key="6">
    <source>
        <dbReference type="ARBA" id="ARBA00023002"/>
    </source>
</evidence>
<evidence type="ECO:0000256" key="2">
    <source>
        <dbReference type="ARBA" id="ARBA00005179"/>
    </source>
</evidence>
<keyword evidence="6 10" id="KW-0560">Oxidoreductase</keyword>
<keyword evidence="11" id="KW-0732">Signal</keyword>
<dbReference type="GO" id="GO:0005506">
    <property type="term" value="F:iron ion binding"/>
    <property type="evidence" value="ECO:0007669"/>
    <property type="project" value="InterPro"/>
</dbReference>
<dbReference type="InterPro" id="IPR017972">
    <property type="entry name" value="Cyt_P450_CS"/>
</dbReference>
<evidence type="ECO:0000256" key="1">
    <source>
        <dbReference type="ARBA" id="ARBA00001971"/>
    </source>
</evidence>
<comment type="caution">
    <text evidence="12">The sequence shown here is derived from an EMBL/GenBank/DDBJ whole genome shotgun (WGS) entry which is preliminary data.</text>
</comment>
<feature type="chain" id="PRO_5042239127" evidence="11">
    <location>
        <begin position="26"/>
        <end position="500"/>
    </location>
</feature>
<dbReference type="EMBL" id="WHUW01000006">
    <property type="protein sequence ID" value="KAF8445024.1"/>
    <property type="molecule type" value="Genomic_DNA"/>
</dbReference>
<dbReference type="PRINTS" id="PR00463">
    <property type="entry name" value="EP450I"/>
</dbReference>
<evidence type="ECO:0000313" key="12">
    <source>
        <dbReference type="EMBL" id="KAF8445024.1"/>
    </source>
</evidence>
<comment type="pathway">
    <text evidence="2">Secondary metabolite biosynthesis.</text>
</comment>
<name>A0AAD4C0U9_BOLED</name>
<organism evidence="12 13">
    <name type="scientific">Boletus edulis BED1</name>
    <dbReference type="NCBI Taxonomy" id="1328754"/>
    <lineage>
        <taxon>Eukaryota</taxon>
        <taxon>Fungi</taxon>
        <taxon>Dikarya</taxon>
        <taxon>Basidiomycota</taxon>
        <taxon>Agaricomycotina</taxon>
        <taxon>Agaricomycetes</taxon>
        <taxon>Agaricomycetidae</taxon>
        <taxon>Boletales</taxon>
        <taxon>Boletineae</taxon>
        <taxon>Boletaceae</taxon>
        <taxon>Boletoideae</taxon>
        <taxon>Boletus</taxon>
    </lineage>
</organism>
<evidence type="ECO:0000256" key="11">
    <source>
        <dbReference type="SAM" id="SignalP"/>
    </source>
</evidence>
<dbReference type="PANTHER" id="PTHR46300:SF7">
    <property type="entry name" value="P450, PUTATIVE (EUROFUNG)-RELATED"/>
    <property type="match status" value="1"/>
</dbReference>
<comment type="cofactor">
    <cofactor evidence="1 9">
        <name>heme</name>
        <dbReference type="ChEBI" id="CHEBI:30413"/>
    </cofactor>
</comment>
<keyword evidence="4 9" id="KW-0349">Heme</keyword>
<reference evidence="12" key="1">
    <citation type="submission" date="2019-10" db="EMBL/GenBank/DDBJ databases">
        <authorList>
            <consortium name="DOE Joint Genome Institute"/>
            <person name="Kuo A."/>
            <person name="Miyauchi S."/>
            <person name="Kiss E."/>
            <person name="Drula E."/>
            <person name="Kohler A."/>
            <person name="Sanchez-Garcia M."/>
            <person name="Andreopoulos B."/>
            <person name="Barry K.W."/>
            <person name="Bonito G."/>
            <person name="Buee M."/>
            <person name="Carver A."/>
            <person name="Chen C."/>
            <person name="Cichocki N."/>
            <person name="Clum A."/>
            <person name="Culley D."/>
            <person name="Crous P.W."/>
            <person name="Fauchery L."/>
            <person name="Girlanda M."/>
            <person name="Hayes R."/>
            <person name="Keri Z."/>
            <person name="LaButti K."/>
            <person name="Lipzen A."/>
            <person name="Lombard V."/>
            <person name="Magnuson J."/>
            <person name="Maillard F."/>
            <person name="Morin E."/>
            <person name="Murat C."/>
            <person name="Nolan M."/>
            <person name="Ohm R."/>
            <person name="Pangilinan J."/>
            <person name="Pereira M."/>
            <person name="Perotto S."/>
            <person name="Peter M."/>
            <person name="Riley R."/>
            <person name="Sitrit Y."/>
            <person name="Stielow B."/>
            <person name="Szollosi G."/>
            <person name="Zifcakova L."/>
            <person name="Stursova M."/>
            <person name="Spatafora J.W."/>
            <person name="Tedersoo L."/>
            <person name="Vaario L.-M."/>
            <person name="Yamada A."/>
            <person name="Yan M."/>
            <person name="Wang P."/>
            <person name="Xu J."/>
            <person name="Bruns T."/>
            <person name="Baldrian P."/>
            <person name="Vilgalys R."/>
            <person name="Henrissat B."/>
            <person name="Grigoriev I.V."/>
            <person name="Hibbett D."/>
            <person name="Nagy L.G."/>
            <person name="Martin F.M."/>
        </authorList>
    </citation>
    <scope>NUCLEOTIDE SEQUENCE</scope>
    <source>
        <strain evidence="12">BED1</strain>
    </source>
</reference>
<sequence length="500" mass="56538">MGVRVLDVSLAGLALYLVVRLVCRSASLPPGPPGLPLIGNLRIIRAEAPHKTLGAMTSKYGKYHSSRSLGTHYVFLNSTKAAKDICEQRSAITSNRPHLVLSHELIGWGSATPFLPYGDMHRKHRKLFVRYLLANSNLVTFYPSEEAEARRFIFSVLMNPDDLVAHCYRSTEAFILKISHGYSVKDGNDPLVEMSKRAIRNISETMAPGRFLVDFSRFVLRYLPEWFPGGSLHEDVKRGQKLISEAVNGPYEFVLKNLAKGDAAPSLISQLLREGVIGEDKEILKWVSFGMYLAHQLQTPSMLSAFFLAMTMYPEVFKKAQAEVDTVVGNERLPTMEDRDGLPYVNAICTELLRWNVGIPLPAHVSTEDMIYEGYLIPKGSWLMPNVWYILSNPETYPFPETFDPERFLGENQQPDPQEVCFGLGRRRCLGARLAESMIFIYIAMSLATLDVSRYAEDGVEWVPRYDIDEGMLRRVKPFKCKIAPRSSKVEDLRTRFDST</sequence>
<dbReference type="PANTHER" id="PTHR46300">
    <property type="entry name" value="P450, PUTATIVE (EUROFUNG)-RELATED-RELATED"/>
    <property type="match status" value="1"/>
</dbReference>
<proteinExistence type="inferred from homology"/>
<dbReference type="InterPro" id="IPR002401">
    <property type="entry name" value="Cyt_P450_E_grp-I"/>
</dbReference>
<keyword evidence="7 9" id="KW-0408">Iron</keyword>
<dbReference type="AlphaFoldDB" id="A0AAD4C0U9"/>
<comment type="similarity">
    <text evidence="3 10">Belongs to the cytochrome P450 family.</text>
</comment>
<evidence type="ECO:0000256" key="8">
    <source>
        <dbReference type="ARBA" id="ARBA00023033"/>
    </source>
</evidence>
<dbReference type="PROSITE" id="PS00086">
    <property type="entry name" value="CYTOCHROME_P450"/>
    <property type="match status" value="1"/>
</dbReference>
<dbReference type="InterPro" id="IPR050364">
    <property type="entry name" value="Cytochrome_P450_fung"/>
</dbReference>
<evidence type="ECO:0000256" key="7">
    <source>
        <dbReference type="ARBA" id="ARBA00023004"/>
    </source>
</evidence>
<dbReference type="GO" id="GO:0004497">
    <property type="term" value="F:monooxygenase activity"/>
    <property type="evidence" value="ECO:0007669"/>
    <property type="project" value="UniProtKB-KW"/>
</dbReference>
<dbReference type="Proteomes" id="UP001194468">
    <property type="component" value="Unassembled WGS sequence"/>
</dbReference>
<evidence type="ECO:0000256" key="5">
    <source>
        <dbReference type="ARBA" id="ARBA00022723"/>
    </source>
</evidence>
<feature type="signal peptide" evidence="11">
    <location>
        <begin position="1"/>
        <end position="25"/>
    </location>
</feature>
<accession>A0AAD4C0U9</accession>
<dbReference type="InterPro" id="IPR036396">
    <property type="entry name" value="Cyt_P450_sf"/>
</dbReference>
<dbReference type="GO" id="GO:0016705">
    <property type="term" value="F:oxidoreductase activity, acting on paired donors, with incorporation or reduction of molecular oxygen"/>
    <property type="evidence" value="ECO:0007669"/>
    <property type="project" value="InterPro"/>
</dbReference>
<dbReference type="InterPro" id="IPR001128">
    <property type="entry name" value="Cyt_P450"/>
</dbReference>
<keyword evidence="13" id="KW-1185">Reference proteome</keyword>
<evidence type="ECO:0000256" key="3">
    <source>
        <dbReference type="ARBA" id="ARBA00010617"/>
    </source>
</evidence>
<keyword evidence="8 10" id="KW-0503">Monooxygenase</keyword>
<dbReference type="SUPFAM" id="SSF48264">
    <property type="entry name" value="Cytochrome P450"/>
    <property type="match status" value="1"/>
</dbReference>
<dbReference type="Pfam" id="PF00067">
    <property type="entry name" value="p450"/>
    <property type="match status" value="1"/>
</dbReference>
<gene>
    <name evidence="12" type="ORF">L210DRAFT_3733018</name>
</gene>
<protein>
    <submittedName>
        <fullName evidence="12">Cytochrome P450</fullName>
    </submittedName>
</protein>
<evidence type="ECO:0000256" key="4">
    <source>
        <dbReference type="ARBA" id="ARBA00022617"/>
    </source>
</evidence>
<reference evidence="12" key="2">
    <citation type="journal article" date="2020" name="Nat. Commun.">
        <title>Large-scale genome sequencing of mycorrhizal fungi provides insights into the early evolution of symbiotic traits.</title>
        <authorList>
            <person name="Miyauchi S."/>
            <person name="Kiss E."/>
            <person name="Kuo A."/>
            <person name="Drula E."/>
            <person name="Kohler A."/>
            <person name="Sanchez-Garcia M."/>
            <person name="Morin E."/>
            <person name="Andreopoulos B."/>
            <person name="Barry K.W."/>
            <person name="Bonito G."/>
            <person name="Buee M."/>
            <person name="Carver A."/>
            <person name="Chen C."/>
            <person name="Cichocki N."/>
            <person name="Clum A."/>
            <person name="Culley D."/>
            <person name="Crous P.W."/>
            <person name="Fauchery L."/>
            <person name="Girlanda M."/>
            <person name="Hayes R.D."/>
            <person name="Keri Z."/>
            <person name="LaButti K."/>
            <person name="Lipzen A."/>
            <person name="Lombard V."/>
            <person name="Magnuson J."/>
            <person name="Maillard F."/>
            <person name="Murat C."/>
            <person name="Nolan M."/>
            <person name="Ohm R.A."/>
            <person name="Pangilinan J."/>
            <person name="Pereira M.F."/>
            <person name="Perotto S."/>
            <person name="Peter M."/>
            <person name="Pfister S."/>
            <person name="Riley R."/>
            <person name="Sitrit Y."/>
            <person name="Stielow J.B."/>
            <person name="Szollosi G."/>
            <person name="Zifcakova L."/>
            <person name="Stursova M."/>
            <person name="Spatafora J.W."/>
            <person name="Tedersoo L."/>
            <person name="Vaario L.M."/>
            <person name="Yamada A."/>
            <person name="Yan M."/>
            <person name="Wang P."/>
            <person name="Xu J."/>
            <person name="Bruns T."/>
            <person name="Baldrian P."/>
            <person name="Vilgalys R."/>
            <person name="Dunand C."/>
            <person name="Henrissat B."/>
            <person name="Grigoriev I.V."/>
            <person name="Hibbett D."/>
            <person name="Nagy L.G."/>
            <person name="Martin F.M."/>
        </authorList>
    </citation>
    <scope>NUCLEOTIDE SEQUENCE</scope>
    <source>
        <strain evidence="12">BED1</strain>
    </source>
</reference>
<keyword evidence="5 9" id="KW-0479">Metal-binding</keyword>
<evidence type="ECO:0000256" key="9">
    <source>
        <dbReference type="PIRSR" id="PIRSR602401-1"/>
    </source>
</evidence>
<evidence type="ECO:0000313" key="13">
    <source>
        <dbReference type="Proteomes" id="UP001194468"/>
    </source>
</evidence>
<dbReference type="CDD" id="cd11065">
    <property type="entry name" value="CYP64-like"/>
    <property type="match status" value="1"/>
</dbReference>
<dbReference type="Gene3D" id="1.10.630.10">
    <property type="entry name" value="Cytochrome P450"/>
    <property type="match status" value="1"/>
</dbReference>